<evidence type="ECO:0000313" key="1">
    <source>
        <dbReference type="EMBL" id="MBP2016762.1"/>
    </source>
</evidence>
<dbReference type="CDD" id="cd07382">
    <property type="entry name" value="MPP_DR1281"/>
    <property type="match status" value="1"/>
</dbReference>
<dbReference type="PANTHER" id="PTHR36303">
    <property type="entry name" value="2',3'-CYCLIC-NUCLEOTIDE 2'-PHOSPHODIESTERASE"/>
    <property type="match status" value="1"/>
</dbReference>
<dbReference type="RefSeq" id="WP_209464916.1">
    <property type="nucleotide sequence ID" value="NZ_JAGGLG010000001.1"/>
</dbReference>
<dbReference type="NCBIfam" id="TIGR00282">
    <property type="entry name" value="TIGR00282 family metallophosphoesterase"/>
    <property type="match status" value="1"/>
</dbReference>
<protein>
    <submittedName>
        <fullName evidence="1">Metallophosphoesterase (TIGR00282 family)</fullName>
    </submittedName>
</protein>
<dbReference type="PIRSF" id="PIRSF004789">
    <property type="entry name" value="DR1281"/>
    <property type="match status" value="1"/>
</dbReference>
<evidence type="ECO:0000313" key="2">
    <source>
        <dbReference type="Proteomes" id="UP001519289"/>
    </source>
</evidence>
<reference evidence="1 2" key="1">
    <citation type="submission" date="2021-03" db="EMBL/GenBank/DDBJ databases">
        <title>Genomic Encyclopedia of Type Strains, Phase IV (KMG-IV): sequencing the most valuable type-strain genomes for metagenomic binning, comparative biology and taxonomic classification.</title>
        <authorList>
            <person name="Goeker M."/>
        </authorList>
    </citation>
    <scope>NUCLEOTIDE SEQUENCE [LARGE SCALE GENOMIC DNA]</scope>
    <source>
        <strain evidence="1 2">DSM 27138</strain>
    </source>
</reference>
<organism evidence="1 2">
    <name type="scientific">Symbiobacterium terraclitae</name>
    <dbReference type="NCBI Taxonomy" id="557451"/>
    <lineage>
        <taxon>Bacteria</taxon>
        <taxon>Bacillati</taxon>
        <taxon>Bacillota</taxon>
        <taxon>Clostridia</taxon>
        <taxon>Eubacteriales</taxon>
        <taxon>Symbiobacteriaceae</taxon>
        <taxon>Symbiobacterium</taxon>
    </lineage>
</organism>
<dbReference type="InterPro" id="IPR029052">
    <property type="entry name" value="Metallo-depent_PP-like"/>
</dbReference>
<dbReference type="InterPro" id="IPR005235">
    <property type="entry name" value="YmdB-like"/>
</dbReference>
<dbReference type="SUPFAM" id="SSF56300">
    <property type="entry name" value="Metallo-dependent phosphatases"/>
    <property type="match status" value="1"/>
</dbReference>
<dbReference type="Gene3D" id="3.60.21.10">
    <property type="match status" value="1"/>
</dbReference>
<accession>A0ABS4JMI8</accession>
<name>A0ABS4JMI8_9FIRM</name>
<proteinExistence type="predicted"/>
<dbReference type="Pfam" id="PF13277">
    <property type="entry name" value="YmdB"/>
    <property type="match status" value="1"/>
</dbReference>
<sequence>MRILFFGDVYGRTGREVLARRLGPLVKETGAHAVIVNGENAAGGKGITAQMCREIFALGVDVITLGNHAWDKREIATYIDEEPRVIRPLNYPPGTPGGGSCVVRKDGRPGLAVVQVQGRVFSPQLLEDPFRAVEEEVERLRQSTSIIIVDCHADATSEKQALGWFLDGQVSAVVGTHTHVQTADEVILPGGTAYITDVGMCGPWVSVIGAERELAVERFMTQLPVRLEAATGPAILSAVLIEVDDETGRATGIQRILEREVATEPLASLFGRW</sequence>
<dbReference type="Proteomes" id="UP001519289">
    <property type="component" value="Unassembled WGS sequence"/>
</dbReference>
<dbReference type="PANTHER" id="PTHR36303:SF1">
    <property type="entry name" value="2',3'-CYCLIC-NUCLEOTIDE 2'-PHOSPHODIESTERASE"/>
    <property type="match status" value="1"/>
</dbReference>
<keyword evidence="2" id="KW-1185">Reference proteome</keyword>
<gene>
    <name evidence="1" type="ORF">J2Z79_000135</name>
</gene>
<dbReference type="EMBL" id="JAGGLG010000001">
    <property type="protein sequence ID" value="MBP2016762.1"/>
    <property type="molecule type" value="Genomic_DNA"/>
</dbReference>
<comment type="caution">
    <text evidence="1">The sequence shown here is derived from an EMBL/GenBank/DDBJ whole genome shotgun (WGS) entry which is preliminary data.</text>
</comment>